<dbReference type="CDD" id="cd18808">
    <property type="entry name" value="SF1_C_Upf1"/>
    <property type="match status" value="1"/>
</dbReference>
<feature type="compositionally biased region" description="Basic and acidic residues" evidence="1">
    <location>
        <begin position="1477"/>
        <end position="1490"/>
    </location>
</feature>
<dbReference type="PANTHER" id="PTHR10887">
    <property type="entry name" value="DNA2/NAM7 HELICASE FAMILY"/>
    <property type="match status" value="1"/>
</dbReference>
<evidence type="ECO:0000313" key="7">
    <source>
        <dbReference type="Proteomes" id="UP000572377"/>
    </source>
</evidence>
<dbReference type="InterPro" id="IPR025103">
    <property type="entry name" value="DUF4011"/>
</dbReference>
<feature type="region of interest" description="Disordered" evidence="1">
    <location>
        <begin position="1477"/>
        <end position="1502"/>
    </location>
</feature>
<proteinExistence type="predicted"/>
<evidence type="ECO:0000313" key="6">
    <source>
        <dbReference type="EMBL" id="NNU80400.1"/>
    </source>
</evidence>
<feature type="domain" description="DNA2/NAM7 helicase helicase" evidence="3">
    <location>
        <begin position="931"/>
        <end position="972"/>
    </location>
</feature>
<feature type="domain" description="DNA2/NAM7 helicase-like C-terminal" evidence="4">
    <location>
        <begin position="1007"/>
        <end position="1204"/>
    </location>
</feature>
<dbReference type="InterPro" id="IPR049468">
    <property type="entry name" value="Restrct_endonuc-II-like_dom"/>
</dbReference>
<dbReference type="InterPro" id="IPR045055">
    <property type="entry name" value="DNA2/NAM7-like"/>
</dbReference>
<comment type="caution">
    <text evidence="6">The sequence shown here is derived from an EMBL/GenBank/DDBJ whole genome shotgun (WGS) entry which is preliminary data.</text>
</comment>
<dbReference type="InterPro" id="IPR041679">
    <property type="entry name" value="DNA2/NAM7-like_C"/>
</dbReference>
<organism evidence="6 7">
    <name type="scientific">Halovulum dunhuangense</name>
    <dbReference type="NCBI Taxonomy" id="1505036"/>
    <lineage>
        <taxon>Bacteria</taxon>
        <taxon>Pseudomonadati</taxon>
        <taxon>Pseudomonadota</taxon>
        <taxon>Alphaproteobacteria</taxon>
        <taxon>Rhodobacterales</taxon>
        <taxon>Paracoccaceae</taxon>
        <taxon>Halovulum</taxon>
    </lineage>
</organism>
<accession>A0A849L2D1</accession>
<dbReference type="PANTHER" id="PTHR10887:SF495">
    <property type="entry name" value="HELICASE SENATAXIN ISOFORM X1-RELATED"/>
    <property type="match status" value="1"/>
</dbReference>
<evidence type="ECO:0000259" key="3">
    <source>
        <dbReference type="Pfam" id="PF13086"/>
    </source>
</evidence>
<sequence>MQDQPRSTNLSGLLEDARRRLVETGTRNRLIHVNRSAKRANVLDIVEERSADVFELLKTQGRKMRFQPRDEEEEDQPEDEPLLLALADDAEDPEDREARYRDLLLETRLGPEALQRRLLRLFTDARTAEEEQGVNILYLAMGFLRWYESDSSDVMRESPLILVPVELVRDDRRATFNLRARDTEIVTNLPLQERLRADFGFELPEILDDENFSPESYFDELSDRIEGRARWSIDRDGMQLGFFSFSKLLMMRDLEPEHWPEDAFESHPVLTGLLDGGFERSTPLFGPQERLDPRLEPGHLLHVVPADASQTRVIEEVRAGRNLVVQGPPGTGKSQTIANIIAAAAHDGKRVLFVAEKMAALSVVHDRLRKVGLGDLCLEIHSRAANKRAFLDELARTLAAGAAIPEMPGPPDALREARDRLNGVADLLHQPVPGYGFTPFRAMAEIARFVGKDAPPPRLPREGLADLDDATRRKHSDRIAAYAELLARTGPRAEHPFFGVGATALQPTDIQRLEPDLARATDAVMTLRETATRIAESAGRPAPGNLEECATLHALLIAAGGRPDEARTAIGAVLAHAGDPRLGEALAAGSTWAAARDDAGATFTETAFGMDPAPLRARLVPGVGSFWSRHFGPYRGASRELATLLSGALPKSPADRLRLVDTLITVRGLRKTLAEEEGFLSSLLGPDWRGERTPFAALQAQVAWLTRLTGIAPIETPEALDRICAAADAAVEIAAALDAARAALAALEDRLALVWDGQSLAGIEARIIGMSDGIGRYGEWSRLSALSARLEADGLAPLLALLDEGVIEPENAVDEFLYASAEARWEAARAALPDLDGLAHLDRHALVETFRDLEEARMEETRRLVRSKHLAQLPTGASGQMGFLRGEMAKQRRHKPIRQIMRAAGQMVQRIKPVLLMSPISIAQYLPPGSTEFDLLLIDEASQVRPEDALGAIARCSQIVVVGDQKQLPPTSFFDRVAGSDEEDYGEDEEEIKTASATEMESVLTLCEARGLNPAMLEWHYRSRDPSLITVNNAEFYEHRLILPPSPVQNDPDYGLAFRRVPGVYSSRSRGGGRPGTNRIEAEAVARAVAKHARSRPDLSLGVVAFSKAQSDMLTEVLEIARREDEILDAFLREGRSEDVFVKNIENVQGDERDVILISVGYGPSEPNGRLASMSFGPVNGEGGERRLNVLFSRARTRCIVFCSFDPNDIDTSRTSRDGPRVLKRFLEFARSGQLAQPEASGAPADSPFEDDVASVIRNMGYPCDHQVGAAGFRIDLGVRHPDQPGRYILAVECDGSAYHSALWARERDRLRQDVLEGLGWRFHRVWSTDWFHRRHAEIDRLRTALEEAAQADGPHYTGANREGLQPVEETAETAPDLETVLPPPPELSAPAYEVSSFTVKASFEPHEAPPHLLSDLVTKIVQAEGPIHRDLIARRVAEAFGKSRTGRRIREASDRALASAMRSGGIVADREFAMTKAQQDDPPVRDRSEPNAPGTAGHLPPVEIRAAAARVVAESGDMPREELIVATARLLGFARVGAELRGVIDGALTRSP</sequence>
<dbReference type="EMBL" id="JABFBC010000001">
    <property type="protein sequence ID" value="NNU80400.1"/>
    <property type="molecule type" value="Genomic_DNA"/>
</dbReference>
<dbReference type="InterPro" id="IPR011335">
    <property type="entry name" value="Restrct_endonuc-II-like"/>
</dbReference>
<dbReference type="Pfam" id="PF13087">
    <property type="entry name" value="AAA_12"/>
    <property type="match status" value="1"/>
</dbReference>
<dbReference type="InterPro" id="IPR027417">
    <property type="entry name" value="P-loop_NTPase"/>
</dbReference>
<dbReference type="Pfam" id="PF18741">
    <property type="entry name" value="MTES_1575"/>
    <property type="match status" value="1"/>
</dbReference>
<feature type="domain" description="DUF3320" evidence="2">
    <location>
        <begin position="1406"/>
        <end position="1452"/>
    </location>
</feature>
<dbReference type="Pfam" id="PF13195">
    <property type="entry name" value="DUF4011"/>
    <property type="match status" value="1"/>
</dbReference>
<evidence type="ECO:0000259" key="5">
    <source>
        <dbReference type="Pfam" id="PF18741"/>
    </source>
</evidence>
<dbReference type="Pfam" id="PF13086">
    <property type="entry name" value="AAA_11"/>
    <property type="match status" value="2"/>
</dbReference>
<reference evidence="6 7" key="1">
    <citation type="submission" date="2020-05" db="EMBL/GenBank/DDBJ databases">
        <title>Gimesia benthica sp. nov., a novel planctomycete isolated from a deep-sea water sample of the Northwest Indian Ocean.</title>
        <authorList>
            <person name="Wang J."/>
            <person name="Ruan C."/>
            <person name="Song L."/>
            <person name="Zhu Y."/>
            <person name="Li A."/>
            <person name="Zheng X."/>
            <person name="Wang L."/>
            <person name="Lu Z."/>
            <person name="Huang Y."/>
            <person name="Du W."/>
            <person name="Zhou Y."/>
            <person name="Huang L."/>
            <person name="Dai X."/>
        </authorList>
    </citation>
    <scope>NUCLEOTIDE SEQUENCE [LARGE SCALE GENOMIC DNA]</scope>
    <source>
        <strain evidence="6 7">YYQ-30</strain>
    </source>
</reference>
<dbReference type="Gene3D" id="3.40.960.10">
    <property type="entry name" value="VSR Endonuclease"/>
    <property type="match status" value="1"/>
</dbReference>
<evidence type="ECO:0000259" key="2">
    <source>
        <dbReference type="Pfam" id="PF11784"/>
    </source>
</evidence>
<dbReference type="FunFam" id="3.40.960.10:FF:000002">
    <property type="entry name" value="DNA helicase related protein"/>
    <property type="match status" value="1"/>
</dbReference>
<dbReference type="Gene3D" id="3.40.50.300">
    <property type="entry name" value="P-loop containing nucleotide triphosphate hydrolases"/>
    <property type="match status" value="3"/>
</dbReference>
<keyword evidence="7" id="KW-1185">Reference proteome</keyword>
<evidence type="ECO:0000259" key="4">
    <source>
        <dbReference type="Pfam" id="PF13087"/>
    </source>
</evidence>
<protein>
    <submittedName>
        <fullName evidence="6">DUF3320 domain-containing protein</fullName>
    </submittedName>
</protein>
<dbReference type="RefSeq" id="WP_171324136.1">
    <property type="nucleotide sequence ID" value="NZ_JABFBC010000001.1"/>
</dbReference>
<dbReference type="SUPFAM" id="SSF52540">
    <property type="entry name" value="P-loop containing nucleoside triphosphate hydrolases"/>
    <property type="match status" value="1"/>
</dbReference>
<dbReference type="Proteomes" id="UP000572377">
    <property type="component" value="Unassembled WGS sequence"/>
</dbReference>
<dbReference type="InterPro" id="IPR041677">
    <property type="entry name" value="DNA2/NAM7_AAA_11"/>
</dbReference>
<dbReference type="InterPro" id="IPR047187">
    <property type="entry name" value="SF1_C_Upf1"/>
</dbReference>
<dbReference type="GO" id="GO:0004386">
    <property type="term" value="F:helicase activity"/>
    <property type="evidence" value="ECO:0007669"/>
    <property type="project" value="InterPro"/>
</dbReference>
<evidence type="ECO:0000256" key="1">
    <source>
        <dbReference type="SAM" id="MobiDB-lite"/>
    </source>
</evidence>
<name>A0A849L2D1_9RHOB</name>
<dbReference type="SUPFAM" id="SSF52980">
    <property type="entry name" value="Restriction endonuclease-like"/>
    <property type="match status" value="1"/>
</dbReference>
<feature type="domain" description="Restriction endonuclease type II-like" evidence="5">
    <location>
        <begin position="1249"/>
        <end position="1346"/>
    </location>
</feature>
<feature type="domain" description="DNA2/NAM7 helicase helicase" evidence="3">
    <location>
        <begin position="307"/>
        <end position="370"/>
    </location>
</feature>
<dbReference type="InterPro" id="IPR021754">
    <property type="entry name" value="DUF3320"/>
</dbReference>
<gene>
    <name evidence="6" type="ORF">HMH01_08090</name>
</gene>
<dbReference type="Pfam" id="PF11784">
    <property type="entry name" value="DUF3320"/>
    <property type="match status" value="1"/>
</dbReference>